<dbReference type="InterPro" id="IPR039687">
    <property type="entry name" value="NPHP1"/>
</dbReference>
<dbReference type="EMBL" id="KB300116">
    <property type="protein sequence ID" value="ELU07147.1"/>
    <property type="molecule type" value="Genomic_DNA"/>
</dbReference>
<dbReference type="Proteomes" id="UP000014760">
    <property type="component" value="Unassembled WGS sequence"/>
</dbReference>
<dbReference type="OMA" id="WSCITIL"/>
<dbReference type="PANTHER" id="PTHR15176:SF1">
    <property type="entry name" value="NEPHROCYSTIN-1"/>
    <property type="match status" value="1"/>
</dbReference>
<name>R7UTA8_CAPTE</name>
<keyword evidence="3" id="KW-1185">Reference proteome</keyword>
<reference evidence="3" key="1">
    <citation type="submission" date="2012-12" db="EMBL/GenBank/DDBJ databases">
        <authorList>
            <person name="Hellsten U."/>
            <person name="Grimwood J."/>
            <person name="Chapman J.A."/>
            <person name="Shapiro H."/>
            <person name="Aerts A."/>
            <person name="Otillar R.P."/>
            <person name="Terry A.Y."/>
            <person name="Boore J.L."/>
            <person name="Simakov O."/>
            <person name="Marletaz F."/>
            <person name="Cho S.-J."/>
            <person name="Edsinger-Gonzales E."/>
            <person name="Havlak P."/>
            <person name="Kuo D.-H."/>
            <person name="Larsson T."/>
            <person name="Lv J."/>
            <person name="Arendt D."/>
            <person name="Savage R."/>
            <person name="Osoegawa K."/>
            <person name="de Jong P."/>
            <person name="Lindberg D.R."/>
            <person name="Seaver E.C."/>
            <person name="Weisblat D.A."/>
            <person name="Putnam N.H."/>
            <person name="Grigoriev I.V."/>
            <person name="Rokhsar D.S."/>
        </authorList>
    </citation>
    <scope>NUCLEOTIDE SEQUENCE</scope>
    <source>
        <strain evidence="3">I ESC-2004</strain>
    </source>
</reference>
<evidence type="ECO:0000313" key="3">
    <source>
        <dbReference type="Proteomes" id="UP000014760"/>
    </source>
</evidence>
<protein>
    <submittedName>
        <fullName evidence="1 2">Uncharacterized protein</fullName>
    </submittedName>
</protein>
<dbReference type="HOGENOM" id="CLU_1302389_0_0_1"/>
<reference evidence="1 3" key="2">
    <citation type="journal article" date="2013" name="Nature">
        <title>Insights into bilaterian evolution from three spiralian genomes.</title>
        <authorList>
            <person name="Simakov O."/>
            <person name="Marletaz F."/>
            <person name="Cho S.J."/>
            <person name="Edsinger-Gonzales E."/>
            <person name="Havlak P."/>
            <person name="Hellsten U."/>
            <person name="Kuo D.H."/>
            <person name="Larsson T."/>
            <person name="Lv J."/>
            <person name="Arendt D."/>
            <person name="Savage R."/>
            <person name="Osoegawa K."/>
            <person name="de Jong P."/>
            <person name="Grimwood J."/>
            <person name="Chapman J.A."/>
            <person name="Shapiro H."/>
            <person name="Aerts A."/>
            <person name="Otillar R.P."/>
            <person name="Terry A.Y."/>
            <person name="Boore J.L."/>
            <person name="Grigoriev I.V."/>
            <person name="Lindberg D.R."/>
            <person name="Seaver E.C."/>
            <person name="Weisblat D.A."/>
            <person name="Putnam N.H."/>
            <person name="Rokhsar D.S."/>
        </authorList>
    </citation>
    <scope>NUCLEOTIDE SEQUENCE</scope>
    <source>
        <strain evidence="1 3">I ESC-2004</strain>
    </source>
</reference>
<organism evidence="1">
    <name type="scientific">Capitella teleta</name>
    <name type="common">Polychaete worm</name>
    <dbReference type="NCBI Taxonomy" id="283909"/>
    <lineage>
        <taxon>Eukaryota</taxon>
        <taxon>Metazoa</taxon>
        <taxon>Spiralia</taxon>
        <taxon>Lophotrochozoa</taxon>
        <taxon>Annelida</taxon>
        <taxon>Polychaeta</taxon>
        <taxon>Sedentaria</taxon>
        <taxon>Scolecida</taxon>
        <taxon>Capitellidae</taxon>
        <taxon>Capitella</taxon>
    </lineage>
</organism>
<evidence type="ECO:0000313" key="2">
    <source>
        <dbReference type="EnsemblMetazoa" id="CapteP121714"/>
    </source>
</evidence>
<dbReference type="OrthoDB" id="5340910at2759"/>
<feature type="non-terminal residue" evidence="1">
    <location>
        <position position="1"/>
    </location>
</feature>
<accession>R7UTA8</accession>
<gene>
    <name evidence="1" type="ORF">CAPTEDRAFT_121714</name>
</gene>
<dbReference type="EnsemblMetazoa" id="CapteT121714">
    <property type="protein sequence ID" value="CapteP121714"/>
    <property type="gene ID" value="CapteG121714"/>
</dbReference>
<dbReference type="PANTHER" id="PTHR15176">
    <property type="entry name" value="NEPHROCYSTIN"/>
    <property type="match status" value="1"/>
</dbReference>
<dbReference type="GO" id="GO:0090251">
    <property type="term" value="P:protein localization involved in establishment of planar polarity"/>
    <property type="evidence" value="ECO:0007669"/>
    <property type="project" value="TreeGrafter"/>
</dbReference>
<reference evidence="2" key="3">
    <citation type="submission" date="2015-06" db="UniProtKB">
        <authorList>
            <consortium name="EnsemblMetazoa"/>
        </authorList>
    </citation>
    <scope>IDENTIFICATION</scope>
</reference>
<proteinExistence type="predicted"/>
<dbReference type="EMBL" id="AMQN01022427">
    <property type="status" value="NOT_ANNOTATED_CDS"/>
    <property type="molecule type" value="Genomic_DNA"/>
</dbReference>
<dbReference type="GO" id="GO:0005737">
    <property type="term" value="C:cytoplasm"/>
    <property type="evidence" value="ECO:0007669"/>
    <property type="project" value="TreeGrafter"/>
</dbReference>
<dbReference type="STRING" id="283909.R7UTA8"/>
<evidence type="ECO:0000313" key="1">
    <source>
        <dbReference type="EMBL" id="ELU07147.1"/>
    </source>
</evidence>
<sequence>LSLQNSNQSGEFGCGWVHLRLFDQQGIPNRYPRVMAISQVNGGTPYEKGVLVDPSIGRKDSTSLLRSMMASNKQPRLIIRLTAPTKEQKELMDSLPPEIISSTSYITYLSFYRQFLADALLRDTTDIQSSELLHSPTLSLFPVVAEQPDLMDILRMGWAERLRNAKRSDKKDNDTLKVLFRKTFMELIYPIHSSAMLKLIIHGSSEREEVRV</sequence>
<dbReference type="GO" id="GO:0005929">
    <property type="term" value="C:cilium"/>
    <property type="evidence" value="ECO:0007669"/>
    <property type="project" value="TreeGrafter"/>
</dbReference>
<dbReference type="AlphaFoldDB" id="R7UTA8"/>